<protein>
    <submittedName>
        <fullName evidence="2">S-adenosyl-L-methionine-dependent methyltransferase</fullName>
    </submittedName>
</protein>
<feature type="region of interest" description="Disordered" evidence="1">
    <location>
        <begin position="1"/>
        <end position="30"/>
    </location>
</feature>
<dbReference type="InterPro" id="IPR029063">
    <property type="entry name" value="SAM-dependent_MTases_sf"/>
</dbReference>
<feature type="compositionally biased region" description="Polar residues" evidence="1">
    <location>
        <begin position="16"/>
        <end position="30"/>
    </location>
</feature>
<sequence>MEGQIEIGEEDYDTSDGASLSSFGTDTTSLSPSVFDYVYENGRRYKSDRGTKGEYLLPNDEKEQERLDLTHHMYRIMLKGELFKAPIKKPKRVLDLGTGTGVWAIDFGDLFPDAEVIGTDLSPIQSTWVPPNVKFQIDDFEEDWNFEQPFDYIHARHLVGSVKDWPRFMKQIYDNLVPGGYFEIMDFDNAGGYSDDGSYEGSTIEFFAQKLAEAGEKVGCPMNVASRLDTYMTEVGFRNIKKYLYKQPFGAWPKDPHYKELGRISNVVISTSVEAYGLAALTRVLGWDIQKARELIDGAMADVLNPKMHQIAVK</sequence>
<dbReference type="GO" id="GO:0008168">
    <property type="term" value="F:methyltransferase activity"/>
    <property type="evidence" value="ECO:0007669"/>
    <property type="project" value="UniProtKB-KW"/>
</dbReference>
<dbReference type="CDD" id="cd02440">
    <property type="entry name" value="AdoMet_MTases"/>
    <property type="match status" value="1"/>
</dbReference>
<dbReference type="AlphaFoldDB" id="A0A3N4IE05"/>
<dbReference type="STRING" id="1160509.A0A3N4IE05"/>
<keyword evidence="3" id="KW-1185">Reference proteome</keyword>
<gene>
    <name evidence="2" type="ORF">BJ508DRAFT_208111</name>
</gene>
<dbReference type="EMBL" id="ML119671">
    <property type="protein sequence ID" value="RPA82441.1"/>
    <property type="molecule type" value="Genomic_DNA"/>
</dbReference>
<dbReference type="GO" id="GO:0032259">
    <property type="term" value="P:methylation"/>
    <property type="evidence" value="ECO:0007669"/>
    <property type="project" value="UniProtKB-KW"/>
</dbReference>
<dbReference type="PANTHER" id="PTHR43591:SF24">
    <property type="entry name" value="2-METHOXY-6-POLYPRENYL-1,4-BENZOQUINOL METHYLASE, MITOCHONDRIAL"/>
    <property type="match status" value="1"/>
</dbReference>
<organism evidence="2 3">
    <name type="scientific">Ascobolus immersus RN42</name>
    <dbReference type="NCBI Taxonomy" id="1160509"/>
    <lineage>
        <taxon>Eukaryota</taxon>
        <taxon>Fungi</taxon>
        <taxon>Dikarya</taxon>
        <taxon>Ascomycota</taxon>
        <taxon>Pezizomycotina</taxon>
        <taxon>Pezizomycetes</taxon>
        <taxon>Pezizales</taxon>
        <taxon>Ascobolaceae</taxon>
        <taxon>Ascobolus</taxon>
    </lineage>
</organism>
<keyword evidence="2" id="KW-0489">Methyltransferase</keyword>
<evidence type="ECO:0000256" key="1">
    <source>
        <dbReference type="SAM" id="MobiDB-lite"/>
    </source>
</evidence>
<dbReference type="Gene3D" id="3.40.50.150">
    <property type="entry name" value="Vaccinia Virus protein VP39"/>
    <property type="match status" value="1"/>
</dbReference>
<keyword evidence="2" id="KW-0808">Transferase</keyword>
<accession>A0A3N4IE05</accession>
<evidence type="ECO:0000313" key="2">
    <source>
        <dbReference type="EMBL" id="RPA82441.1"/>
    </source>
</evidence>
<dbReference type="PANTHER" id="PTHR43591">
    <property type="entry name" value="METHYLTRANSFERASE"/>
    <property type="match status" value="1"/>
</dbReference>
<dbReference type="SUPFAM" id="SSF53335">
    <property type="entry name" value="S-adenosyl-L-methionine-dependent methyltransferases"/>
    <property type="match status" value="1"/>
</dbReference>
<proteinExistence type="predicted"/>
<dbReference type="Proteomes" id="UP000275078">
    <property type="component" value="Unassembled WGS sequence"/>
</dbReference>
<name>A0A3N4IE05_ASCIM</name>
<reference evidence="2 3" key="1">
    <citation type="journal article" date="2018" name="Nat. Ecol. Evol.">
        <title>Pezizomycetes genomes reveal the molecular basis of ectomycorrhizal truffle lifestyle.</title>
        <authorList>
            <person name="Murat C."/>
            <person name="Payen T."/>
            <person name="Noel B."/>
            <person name="Kuo A."/>
            <person name="Morin E."/>
            <person name="Chen J."/>
            <person name="Kohler A."/>
            <person name="Krizsan K."/>
            <person name="Balestrini R."/>
            <person name="Da Silva C."/>
            <person name="Montanini B."/>
            <person name="Hainaut M."/>
            <person name="Levati E."/>
            <person name="Barry K.W."/>
            <person name="Belfiori B."/>
            <person name="Cichocki N."/>
            <person name="Clum A."/>
            <person name="Dockter R.B."/>
            <person name="Fauchery L."/>
            <person name="Guy J."/>
            <person name="Iotti M."/>
            <person name="Le Tacon F."/>
            <person name="Lindquist E.A."/>
            <person name="Lipzen A."/>
            <person name="Malagnac F."/>
            <person name="Mello A."/>
            <person name="Molinier V."/>
            <person name="Miyauchi S."/>
            <person name="Poulain J."/>
            <person name="Riccioni C."/>
            <person name="Rubini A."/>
            <person name="Sitrit Y."/>
            <person name="Splivallo R."/>
            <person name="Traeger S."/>
            <person name="Wang M."/>
            <person name="Zifcakova L."/>
            <person name="Wipf D."/>
            <person name="Zambonelli A."/>
            <person name="Paolocci F."/>
            <person name="Nowrousian M."/>
            <person name="Ottonello S."/>
            <person name="Baldrian P."/>
            <person name="Spatafora J.W."/>
            <person name="Henrissat B."/>
            <person name="Nagy L.G."/>
            <person name="Aury J.M."/>
            <person name="Wincker P."/>
            <person name="Grigoriev I.V."/>
            <person name="Bonfante P."/>
            <person name="Martin F.M."/>
        </authorList>
    </citation>
    <scope>NUCLEOTIDE SEQUENCE [LARGE SCALE GENOMIC DNA]</scope>
    <source>
        <strain evidence="2 3">RN42</strain>
    </source>
</reference>
<evidence type="ECO:0000313" key="3">
    <source>
        <dbReference type="Proteomes" id="UP000275078"/>
    </source>
</evidence>
<dbReference type="Pfam" id="PF13489">
    <property type="entry name" value="Methyltransf_23"/>
    <property type="match status" value="1"/>
</dbReference>
<dbReference type="OrthoDB" id="2013972at2759"/>